<accession>A0A2L1KSL9</accession>
<protein>
    <recommendedName>
        <fullName evidence="1">CHAT domain-containing protein</fullName>
    </recommendedName>
</protein>
<dbReference type="Pfam" id="PF12770">
    <property type="entry name" value="CHAT"/>
    <property type="match status" value="1"/>
</dbReference>
<proteinExistence type="predicted"/>
<dbReference type="AlphaFoldDB" id="A0A2L1KSL9"/>
<reference evidence="2" key="1">
    <citation type="submission" date="2016-12" db="EMBL/GenBank/DDBJ databases">
        <title>Frequent emergence of pathogenic lineages of Klebsiella pneumoniae via mobilisation of yersiniabactin and colibactin.</title>
        <authorList>
            <person name="Lam M.M.C."/>
            <person name="Wick R.R."/>
            <person name="Wyres K.L."/>
            <person name="Gorrie C."/>
            <person name="Judd L."/>
            <person name="Jenney A."/>
            <person name="Holt K.E."/>
        </authorList>
    </citation>
    <scope>NUCLEOTIDE SEQUENCE</scope>
    <source>
        <strain evidence="2">16703575</strain>
    </source>
</reference>
<dbReference type="RefSeq" id="WP_117259140.1">
    <property type="nucleotide sequence ID" value="NZ_UJRQ01000001.1"/>
</dbReference>
<gene>
    <name evidence="2" type="ORF">ICEKp12_0072</name>
</gene>
<evidence type="ECO:0000259" key="1">
    <source>
        <dbReference type="Pfam" id="PF12770"/>
    </source>
</evidence>
<sequence length="708" mass="81962">MKNKFSICYIIIDKNEGESFFLRSSNYLLKLSPLLEKINNLPISIPELLCEKEEKIKIRISGIYPGRIIHFIEDYNEIENLPYVFKVVCIDERFTKAVKKCGTILYISINKDIAIENTLSHEEINIDVLRNFFFSKIKEQDSVYTDLPDTYKREHIETDIKIDENISTFCNIKTLESINLFFNPKAICNKDKNENIETSINLINKIKNKITSNMHIELSIPSVDYLITDFTIDLEYSINAKKYSKHALMRNQTIDYELISDSISYAKTSTDIDSSHYNNHIAEYQNELYFNSLISSIYASSTLTPEIKIRICNNDLFSLVSDIGKNIRNSNISKIQKMMKTFSSKVIDKSDTMFDYFSKTSNKQIKIISNFPLEWTNVNGLPLMIRHNTSRIFNTPGFIKQNILLNNNEVSISLDSFKKILVISSFKAGERISNDIKNELHRVIKECNDPSINSVVNEKVSKKGSYIPNFEMEVIFKDVTNKNELVDSLNSFKFALVIFDMHGGHDYDGHGFLELSGEILYPYELMGLANIPPIVVLSACDTSPADRNHFNAANAFLCAGAKTVLASTYPILSRDAAIYIGRLYKRLRYYLPERILFTKTSLRWSEFITGLNRRVYFDYFLMYIFRKYKINDKSILIELRNYINIALENHPHDFLDGVYYFFENLTDLSKNQISDELNNHFLFAECLNYVQIGSPEKVLIYAEDLSIE</sequence>
<dbReference type="InterPro" id="IPR024983">
    <property type="entry name" value="CHAT_dom"/>
</dbReference>
<feature type="domain" description="CHAT" evidence="1">
    <location>
        <begin position="473"/>
        <end position="588"/>
    </location>
</feature>
<dbReference type="EMBL" id="KY454636">
    <property type="protein sequence ID" value="AVE25487.1"/>
    <property type="molecule type" value="Genomic_DNA"/>
</dbReference>
<organism evidence="2">
    <name type="scientific">Klebsiella pneumoniae</name>
    <dbReference type="NCBI Taxonomy" id="573"/>
    <lineage>
        <taxon>Bacteria</taxon>
        <taxon>Pseudomonadati</taxon>
        <taxon>Pseudomonadota</taxon>
        <taxon>Gammaproteobacteria</taxon>
        <taxon>Enterobacterales</taxon>
        <taxon>Enterobacteriaceae</taxon>
        <taxon>Klebsiella/Raoultella group</taxon>
        <taxon>Klebsiella</taxon>
        <taxon>Klebsiella pneumoniae complex</taxon>
    </lineage>
</organism>
<evidence type="ECO:0000313" key="2">
    <source>
        <dbReference type="EMBL" id="AVE25487.1"/>
    </source>
</evidence>
<name>A0A2L1KSL9_KLEPN</name>